<dbReference type="InterPro" id="IPR029044">
    <property type="entry name" value="Nucleotide-diphossugar_trans"/>
</dbReference>
<reference evidence="2" key="1">
    <citation type="journal article" date="2020" name="Nature">
        <title>Giant virus diversity and host interactions through global metagenomics.</title>
        <authorList>
            <person name="Schulz F."/>
            <person name="Roux S."/>
            <person name="Paez-Espino D."/>
            <person name="Jungbluth S."/>
            <person name="Walsh D.A."/>
            <person name="Denef V.J."/>
            <person name="McMahon K.D."/>
            <person name="Konstantinidis K.T."/>
            <person name="Eloe-Fadrosh E.A."/>
            <person name="Kyrpides N.C."/>
            <person name="Woyke T."/>
        </authorList>
    </citation>
    <scope>NUCLEOTIDE SEQUENCE</scope>
    <source>
        <strain evidence="2">GVMAG-M-3300023174-182</strain>
    </source>
</reference>
<protein>
    <recommendedName>
        <fullName evidence="1">Glycosyltransferase 2-like domain-containing protein</fullName>
    </recommendedName>
</protein>
<feature type="domain" description="Glycosyltransferase 2-like" evidence="1">
    <location>
        <begin position="4"/>
        <end position="104"/>
    </location>
</feature>
<dbReference type="CDD" id="cd00761">
    <property type="entry name" value="Glyco_tranf_GTA_type"/>
    <property type="match status" value="1"/>
</dbReference>
<dbReference type="SUPFAM" id="SSF53448">
    <property type="entry name" value="Nucleotide-diphospho-sugar transferases"/>
    <property type="match status" value="1"/>
</dbReference>
<dbReference type="Gene3D" id="3.90.550.10">
    <property type="entry name" value="Spore Coat Polysaccharide Biosynthesis Protein SpsA, Chain A"/>
    <property type="match status" value="1"/>
</dbReference>
<dbReference type="InterPro" id="IPR001173">
    <property type="entry name" value="Glyco_trans_2-like"/>
</dbReference>
<evidence type="ECO:0000259" key="1">
    <source>
        <dbReference type="Pfam" id="PF00535"/>
    </source>
</evidence>
<accession>A0A6C0DHG1</accession>
<dbReference type="EMBL" id="MN739622">
    <property type="protein sequence ID" value="QHT16368.1"/>
    <property type="molecule type" value="Genomic_DNA"/>
</dbReference>
<name>A0A6C0DHG1_9ZZZZ</name>
<sequence length="250" mass="29299">MFTLCIPTMNRFDNFLIRYLPRYLENEYIDEIVITDENGHDIEKIKQNFPNNTKLVLVKNEQVLGPFLNKHKACSIAKNEWIALIDSDNFADKNYFMVAKNYINDHITPTGKNNVILSPSKGDPVFDFSHLSGTIFMKGNFEENRRKEQLLMKSNNVSSETLFNLGNYIINKQLINNLDIDSEINNIKKSSACDVMYFNVLLFEKLDLQFHVVPDLEYDHVVHNESIFLLTRYNHEDVMNIVKERFYTIK</sequence>
<organism evidence="2">
    <name type="scientific">viral metagenome</name>
    <dbReference type="NCBI Taxonomy" id="1070528"/>
    <lineage>
        <taxon>unclassified sequences</taxon>
        <taxon>metagenomes</taxon>
        <taxon>organismal metagenomes</taxon>
    </lineage>
</organism>
<evidence type="ECO:0000313" key="2">
    <source>
        <dbReference type="EMBL" id="QHT16368.1"/>
    </source>
</evidence>
<proteinExistence type="predicted"/>
<dbReference type="AlphaFoldDB" id="A0A6C0DHG1"/>
<dbReference type="Pfam" id="PF00535">
    <property type="entry name" value="Glycos_transf_2"/>
    <property type="match status" value="1"/>
</dbReference>